<keyword evidence="3 5" id="KW-1133">Transmembrane helix</keyword>
<evidence type="ECO:0000256" key="1">
    <source>
        <dbReference type="ARBA" id="ARBA00004141"/>
    </source>
</evidence>
<evidence type="ECO:0000313" key="8">
    <source>
        <dbReference type="Proteomes" id="UP000266426"/>
    </source>
</evidence>
<dbReference type="InterPro" id="IPR002810">
    <property type="entry name" value="NfeD-like_C"/>
</dbReference>
<dbReference type="PANTHER" id="PTHR33507">
    <property type="entry name" value="INNER MEMBRANE PROTEIN YBBJ"/>
    <property type="match status" value="1"/>
</dbReference>
<evidence type="ECO:0000256" key="2">
    <source>
        <dbReference type="ARBA" id="ARBA00022692"/>
    </source>
</evidence>
<dbReference type="InterPro" id="IPR052165">
    <property type="entry name" value="Membrane_assoc_protease"/>
</dbReference>
<gene>
    <name evidence="7" type="ORF">C4541_12390</name>
</gene>
<evidence type="ECO:0000256" key="5">
    <source>
        <dbReference type="SAM" id="Phobius"/>
    </source>
</evidence>
<feature type="domain" description="NfeD-like C-terminal" evidence="6">
    <location>
        <begin position="99"/>
        <end position="153"/>
    </location>
</feature>
<protein>
    <recommendedName>
        <fullName evidence="6">NfeD-like C-terminal domain-containing protein</fullName>
    </recommendedName>
</protein>
<dbReference type="PANTHER" id="PTHR33507:SF3">
    <property type="entry name" value="INNER MEMBRANE PROTEIN YBBJ"/>
    <property type="match status" value="1"/>
</dbReference>
<feature type="transmembrane region" description="Helical" evidence="5">
    <location>
        <begin position="27"/>
        <end position="45"/>
    </location>
</feature>
<comment type="caution">
    <text evidence="7">The sequence shown here is derived from an EMBL/GenBank/DDBJ whole genome shotgun (WGS) entry which is preliminary data.</text>
</comment>
<feature type="transmembrane region" description="Helical" evidence="5">
    <location>
        <begin position="52"/>
        <end position="71"/>
    </location>
</feature>
<comment type="subcellular location">
    <subcellularLocation>
        <location evidence="1">Membrane</location>
        <topology evidence="1">Multi-pass membrane protein</topology>
    </subcellularLocation>
</comment>
<sequence length="160" mass="17390">MSVVIFLALGAILLIVAEFFVPGGVLGFIGSIMGIIAAVMCFHLFGVRTGLYFVFGLFLFVTLMVAILVTVGHKLPFKKSLYLSSTTQNANVSLDYLASLVGKDGTALTMLRPSGRISIDGKRYDAQSEGIYVDKGTTVKVLRIENNHLIIRPKSSEQEE</sequence>
<dbReference type="Gene3D" id="2.40.50.140">
    <property type="entry name" value="Nucleic acid-binding proteins"/>
    <property type="match status" value="1"/>
</dbReference>
<evidence type="ECO:0000259" key="6">
    <source>
        <dbReference type="Pfam" id="PF01957"/>
    </source>
</evidence>
<dbReference type="GO" id="GO:0005886">
    <property type="term" value="C:plasma membrane"/>
    <property type="evidence" value="ECO:0007669"/>
    <property type="project" value="TreeGrafter"/>
</dbReference>
<name>A0A3A4QR44_9BACT</name>
<dbReference type="Proteomes" id="UP000266426">
    <property type="component" value="Unassembled WGS sequence"/>
</dbReference>
<keyword evidence="2 5" id="KW-0812">Transmembrane</keyword>
<dbReference type="Pfam" id="PF01957">
    <property type="entry name" value="NfeD"/>
    <property type="match status" value="1"/>
</dbReference>
<dbReference type="InterPro" id="IPR012340">
    <property type="entry name" value="NA-bd_OB-fold"/>
</dbReference>
<dbReference type="AlphaFoldDB" id="A0A3A4QR44"/>
<evidence type="ECO:0000256" key="4">
    <source>
        <dbReference type="ARBA" id="ARBA00023136"/>
    </source>
</evidence>
<accession>A0A3A4QR44</accession>
<keyword evidence="4 5" id="KW-0472">Membrane</keyword>
<dbReference type="EMBL" id="QZJZ01000094">
    <property type="protein sequence ID" value="RJP56520.1"/>
    <property type="molecule type" value="Genomic_DNA"/>
</dbReference>
<dbReference type="SUPFAM" id="SSF141322">
    <property type="entry name" value="NfeD domain-like"/>
    <property type="match status" value="1"/>
</dbReference>
<organism evidence="7 8">
    <name type="scientific">Candidatus Auribacter fodinae</name>
    <dbReference type="NCBI Taxonomy" id="2093366"/>
    <lineage>
        <taxon>Bacteria</taxon>
        <taxon>Pseudomonadati</taxon>
        <taxon>Candidatus Auribacterota</taxon>
        <taxon>Candidatus Auribacteria</taxon>
        <taxon>Candidatus Auribacterales</taxon>
        <taxon>Candidatus Auribacteraceae</taxon>
        <taxon>Candidatus Auribacter</taxon>
    </lineage>
</organism>
<evidence type="ECO:0000256" key="3">
    <source>
        <dbReference type="ARBA" id="ARBA00022989"/>
    </source>
</evidence>
<evidence type="ECO:0000313" key="7">
    <source>
        <dbReference type="EMBL" id="RJP56520.1"/>
    </source>
</evidence>
<proteinExistence type="predicted"/>
<reference evidence="7 8" key="1">
    <citation type="journal article" date="2017" name="ISME J.">
        <title>Energy and carbon metabolisms in a deep terrestrial subsurface fluid microbial community.</title>
        <authorList>
            <person name="Momper L."/>
            <person name="Jungbluth S.P."/>
            <person name="Lee M.D."/>
            <person name="Amend J.P."/>
        </authorList>
    </citation>
    <scope>NUCLEOTIDE SEQUENCE [LARGE SCALE GENOMIC DNA]</scope>
    <source>
        <strain evidence="7">SURF_26</strain>
    </source>
</reference>